<gene>
    <name evidence="10" type="ORF">J5Y05_08820</name>
</gene>
<proteinExistence type="inferred from homology"/>
<evidence type="ECO:0000256" key="1">
    <source>
        <dbReference type="ARBA" id="ARBA00004651"/>
    </source>
</evidence>
<keyword evidence="5 7" id="KW-1133">Transmembrane helix</keyword>
<keyword evidence="2 7" id="KW-0813">Transport</keyword>
<evidence type="ECO:0000259" key="9">
    <source>
        <dbReference type="PROSITE" id="PS50928"/>
    </source>
</evidence>
<comment type="subcellular location">
    <subcellularLocation>
        <location evidence="1 7">Cell membrane</location>
        <topology evidence="1 7">Multi-pass membrane protein</topology>
    </subcellularLocation>
</comment>
<evidence type="ECO:0000256" key="2">
    <source>
        <dbReference type="ARBA" id="ARBA00022448"/>
    </source>
</evidence>
<evidence type="ECO:0000313" key="11">
    <source>
        <dbReference type="Proteomes" id="UP000677875"/>
    </source>
</evidence>
<keyword evidence="11" id="KW-1185">Reference proteome</keyword>
<feature type="transmembrane region" description="Helical" evidence="7">
    <location>
        <begin position="84"/>
        <end position="106"/>
    </location>
</feature>
<name>A0A940XDP0_9ACTN</name>
<feature type="transmembrane region" description="Helical" evidence="7">
    <location>
        <begin position="27"/>
        <end position="50"/>
    </location>
</feature>
<keyword evidence="6 7" id="KW-0472">Membrane</keyword>
<comment type="caution">
    <text evidence="10">The sequence shown here is derived from an EMBL/GenBank/DDBJ whole genome shotgun (WGS) entry which is preliminary data.</text>
</comment>
<protein>
    <submittedName>
        <fullName evidence="10">ABC transporter permease subunit</fullName>
    </submittedName>
</protein>
<dbReference type="Gene3D" id="1.10.3720.10">
    <property type="entry name" value="MetI-like"/>
    <property type="match status" value="1"/>
</dbReference>
<evidence type="ECO:0000313" key="10">
    <source>
        <dbReference type="EMBL" id="MBQ0826609.1"/>
    </source>
</evidence>
<dbReference type="EMBL" id="JAGPNL010000002">
    <property type="protein sequence ID" value="MBQ0826609.1"/>
    <property type="molecule type" value="Genomic_DNA"/>
</dbReference>
<dbReference type="GO" id="GO:0005886">
    <property type="term" value="C:plasma membrane"/>
    <property type="evidence" value="ECO:0007669"/>
    <property type="project" value="UniProtKB-SubCell"/>
</dbReference>
<keyword evidence="3" id="KW-1003">Cell membrane</keyword>
<evidence type="ECO:0000256" key="4">
    <source>
        <dbReference type="ARBA" id="ARBA00022692"/>
    </source>
</evidence>
<feature type="transmembrane region" description="Helical" evidence="7">
    <location>
        <begin position="118"/>
        <end position="136"/>
    </location>
</feature>
<feature type="transmembrane region" description="Helical" evidence="7">
    <location>
        <begin position="183"/>
        <end position="200"/>
    </location>
</feature>
<evidence type="ECO:0000256" key="5">
    <source>
        <dbReference type="ARBA" id="ARBA00022989"/>
    </source>
</evidence>
<dbReference type="Proteomes" id="UP000677875">
    <property type="component" value="Unassembled WGS sequence"/>
</dbReference>
<feature type="domain" description="ABC transmembrane type-1" evidence="9">
    <location>
        <begin position="77"/>
        <end position="261"/>
    </location>
</feature>
<evidence type="ECO:0000256" key="8">
    <source>
        <dbReference type="SAM" id="MobiDB-lite"/>
    </source>
</evidence>
<dbReference type="SUPFAM" id="SSF161098">
    <property type="entry name" value="MetI-like"/>
    <property type="match status" value="1"/>
</dbReference>
<dbReference type="PROSITE" id="PS50928">
    <property type="entry name" value="ABC_TM1"/>
    <property type="match status" value="1"/>
</dbReference>
<accession>A0A940XDP0</accession>
<reference evidence="10" key="1">
    <citation type="submission" date="2021-04" db="EMBL/GenBank/DDBJ databases">
        <title>Genome seq and assembly of Streptomyces sp. RG38.</title>
        <authorList>
            <person name="Chhetri G."/>
        </authorList>
    </citation>
    <scope>NUCLEOTIDE SEQUENCE</scope>
    <source>
        <strain evidence="10">RG38</strain>
    </source>
</reference>
<dbReference type="PANTHER" id="PTHR30151:SF0">
    <property type="entry name" value="ABC TRANSPORTER PERMEASE PROTEIN MJ0413-RELATED"/>
    <property type="match status" value="1"/>
</dbReference>
<evidence type="ECO:0000256" key="6">
    <source>
        <dbReference type="ARBA" id="ARBA00023136"/>
    </source>
</evidence>
<dbReference type="AlphaFoldDB" id="A0A940XDP0"/>
<dbReference type="GO" id="GO:0055085">
    <property type="term" value="P:transmembrane transport"/>
    <property type="evidence" value="ECO:0007669"/>
    <property type="project" value="InterPro"/>
</dbReference>
<dbReference type="RefSeq" id="WP_210870033.1">
    <property type="nucleotide sequence ID" value="NZ_JAGPNL010000002.1"/>
</dbReference>
<dbReference type="InterPro" id="IPR000515">
    <property type="entry name" value="MetI-like"/>
</dbReference>
<comment type="similarity">
    <text evidence="7">Belongs to the binding-protein-dependent transport system permease family.</text>
</comment>
<feature type="transmembrane region" description="Helical" evidence="7">
    <location>
        <begin position="239"/>
        <end position="260"/>
    </location>
</feature>
<feature type="region of interest" description="Disordered" evidence="8">
    <location>
        <begin position="1"/>
        <end position="24"/>
    </location>
</feature>
<evidence type="ECO:0000256" key="3">
    <source>
        <dbReference type="ARBA" id="ARBA00022475"/>
    </source>
</evidence>
<keyword evidence="4 7" id="KW-0812">Transmembrane</keyword>
<dbReference type="InterPro" id="IPR035906">
    <property type="entry name" value="MetI-like_sf"/>
</dbReference>
<sequence>MTALDTAPPGQAPPVTTPRPRGRRPRVAPFVGIAVAALIAEIVPRTGVIADGVLPPLSSVVAELVSEAGEATLWQALGRTLRTWAIGLTAAVVAGVAAGLLIGLVPVLRAVTASTVEFLRPIPSVALIPAVILIFGTDFESGVVLIVYAGFWQVLVQVLYGIQDVDPVTYDTARSYRFGLRARVLHVVWPTTLPFVFTGIRLAASVALVLAITGELVIGTPGIGQLISVAQSSGATTRMFALVLLTGLLGTLVNVGFRYAERAALGWHPSVRRSENAR</sequence>
<feature type="transmembrane region" description="Helical" evidence="7">
    <location>
        <begin position="142"/>
        <end position="162"/>
    </location>
</feature>
<organism evidence="10 11">
    <name type="scientific">Streptomyces tagetis</name>
    <dbReference type="NCBI Taxonomy" id="2820809"/>
    <lineage>
        <taxon>Bacteria</taxon>
        <taxon>Bacillati</taxon>
        <taxon>Actinomycetota</taxon>
        <taxon>Actinomycetes</taxon>
        <taxon>Kitasatosporales</taxon>
        <taxon>Streptomycetaceae</taxon>
        <taxon>Streptomyces</taxon>
    </lineage>
</organism>
<dbReference type="Pfam" id="PF00528">
    <property type="entry name" value="BPD_transp_1"/>
    <property type="match status" value="1"/>
</dbReference>
<evidence type="ECO:0000256" key="7">
    <source>
        <dbReference type="RuleBase" id="RU363032"/>
    </source>
</evidence>
<dbReference type="PANTHER" id="PTHR30151">
    <property type="entry name" value="ALKANE SULFONATE ABC TRANSPORTER-RELATED, MEMBRANE SUBUNIT"/>
    <property type="match status" value="1"/>
</dbReference>